<gene>
    <name evidence="2" type="ORF">PSJ8397_03057</name>
</gene>
<name>A0A1Y5TDZ7_9RHOB</name>
<dbReference type="PANTHER" id="PTHR39203:SF1">
    <property type="entry name" value="CYTOPLASMIC PROTEIN"/>
    <property type="match status" value="1"/>
</dbReference>
<dbReference type="PIRSF" id="PIRSF021320">
    <property type="entry name" value="DUF984"/>
    <property type="match status" value="1"/>
</dbReference>
<dbReference type="RefSeq" id="WP_085865452.1">
    <property type="nucleotide sequence ID" value="NZ_FWFT01000006.1"/>
</dbReference>
<evidence type="ECO:0000313" key="2">
    <source>
        <dbReference type="EMBL" id="SLN58209.1"/>
    </source>
</evidence>
<dbReference type="EMBL" id="FWFT01000006">
    <property type="protein sequence ID" value="SLN58209.1"/>
    <property type="molecule type" value="Genomic_DNA"/>
</dbReference>
<dbReference type="SUPFAM" id="SSF88697">
    <property type="entry name" value="PUA domain-like"/>
    <property type="match status" value="1"/>
</dbReference>
<evidence type="ECO:0000259" key="1">
    <source>
        <dbReference type="SMART" id="SM01022"/>
    </source>
</evidence>
<keyword evidence="3" id="KW-1185">Reference proteome</keyword>
<organism evidence="2 3">
    <name type="scientific">Pseudooctadecabacter jejudonensis</name>
    <dbReference type="NCBI Taxonomy" id="1391910"/>
    <lineage>
        <taxon>Bacteria</taxon>
        <taxon>Pseudomonadati</taxon>
        <taxon>Pseudomonadota</taxon>
        <taxon>Alphaproteobacteria</taxon>
        <taxon>Rhodobacterales</taxon>
        <taxon>Paracoccaceae</taxon>
        <taxon>Pseudooctadecabacter</taxon>
    </lineage>
</organism>
<feature type="domain" description="ASCH" evidence="1">
    <location>
        <begin position="21"/>
        <end position="132"/>
    </location>
</feature>
<dbReference type="OrthoDB" id="9807542at2"/>
<dbReference type="Pfam" id="PF04266">
    <property type="entry name" value="ASCH"/>
    <property type="match status" value="1"/>
</dbReference>
<dbReference type="PANTHER" id="PTHR39203">
    <property type="entry name" value="CYTOPLASMIC PROTEIN-RELATED"/>
    <property type="match status" value="1"/>
</dbReference>
<dbReference type="InterPro" id="IPR007374">
    <property type="entry name" value="ASCH_domain"/>
</dbReference>
<dbReference type="Gene3D" id="3.10.400.10">
    <property type="entry name" value="Sulfate adenylyltransferase"/>
    <property type="match status" value="1"/>
</dbReference>
<dbReference type="InterPro" id="IPR015947">
    <property type="entry name" value="PUA-like_sf"/>
</dbReference>
<accession>A0A1Y5TDZ7</accession>
<dbReference type="Proteomes" id="UP000193623">
    <property type="component" value="Unassembled WGS sequence"/>
</dbReference>
<evidence type="ECO:0000313" key="3">
    <source>
        <dbReference type="Proteomes" id="UP000193623"/>
    </source>
</evidence>
<protein>
    <submittedName>
        <fullName evidence="2">ASCH domain protein</fullName>
    </submittedName>
</protein>
<dbReference type="AlphaFoldDB" id="A0A1Y5TDZ7"/>
<dbReference type="SMART" id="SM01022">
    <property type="entry name" value="ASCH"/>
    <property type="match status" value="1"/>
</dbReference>
<dbReference type="InterPro" id="IPR009326">
    <property type="entry name" value="DUF984"/>
</dbReference>
<sequence length="134" mass="14649">MTGDVWARYPHAIRGEYGDSEALCEHLVDLICAGTKTATCGALRDYEAEGSAIPAPGDIEIVLHWDDTPAAVVEMTDVTVQPFHAVTEDFALAEGENDSHAGWATGHRAYFERTGGWSPDLMLVCQRFKLIEVL</sequence>
<reference evidence="2 3" key="1">
    <citation type="submission" date="2017-03" db="EMBL/GenBank/DDBJ databases">
        <authorList>
            <person name="Afonso C.L."/>
            <person name="Miller P.J."/>
            <person name="Scott M.A."/>
            <person name="Spackman E."/>
            <person name="Goraichik I."/>
            <person name="Dimitrov K.M."/>
            <person name="Suarez D.L."/>
            <person name="Swayne D.E."/>
        </authorList>
    </citation>
    <scope>NUCLEOTIDE SEQUENCE [LARGE SCALE GENOMIC DNA]</scope>
    <source>
        <strain evidence="2 3">CECT 8397</strain>
    </source>
</reference>
<proteinExistence type="predicted"/>